<keyword evidence="2" id="KW-1185">Reference proteome</keyword>
<evidence type="ECO:0000313" key="1">
    <source>
        <dbReference type="EMBL" id="MTV42032.1"/>
    </source>
</evidence>
<proteinExistence type="predicted"/>
<gene>
    <name evidence="1" type="ORF">GM676_31300</name>
</gene>
<sequence length="163" mass="18344">MYSCLTHQEGLHYVLTKNAFLQAPPATLEDCYAVETNWTIEGSTNEYVQSFLHLSLSLPNAKYPVSLAKVRAVTSQRAEDLDIALFPEQADRHSLTDGILDRYPIEWLELLFPNISDKLPRGVRERINGMLRCSTSSSSIVAYLLGLCILYDNADDVIQALHQ</sequence>
<name>A0A6L6PT38_9BURK</name>
<accession>A0A6L6PT38</accession>
<protein>
    <submittedName>
        <fullName evidence="1">Uncharacterized protein</fullName>
    </submittedName>
</protein>
<dbReference type="Proteomes" id="UP000475582">
    <property type="component" value="Unassembled WGS sequence"/>
</dbReference>
<evidence type="ECO:0000313" key="2">
    <source>
        <dbReference type="Proteomes" id="UP000475582"/>
    </source>
</evidence>
<organism evidence="1 2">
    <name type="scientific">Duganella radicis</name>
    <dbReference type="NCBI Taxonomy" id="551988"/>
    <lineage>
        <taxon>Bacteria</taxon>
        <taxon>Pseudomonadati</taxon>
        <taxon>Pseudomonadota</taxon>
        <taxon>Betaproteobacteria</taxon>
        <taxon>Burkholderiales</taxon>
        <taxon>Oxalobacteraceae</taxon>
        <taxon>Telluria group</taxon>
        <taxon>Duganella</taxon>
    </lineage>
</organism>
<dbReference type="OrthoDB" id="470139at2"/>
<dbReference type="AlphaFoldDB" id="A0A6L6PT38"/>
<dbReference type="EMBL" id="WNKY01000116">
    <property type="protein sequence ID" value="MTV42032.1"/>
    <property type="molecule type" value="Genomic_DNA"/>
</dbReference>
<comment type="caution">
    <text evidence="1">The sequence shown here is derived from an EMBL/GenBank/DDBJ whole genome shotgun (WGS) entry which is preliminary data.</text>
</comment>
<reference evidence="1 2" key="1">
    <citation type="submission" date="2019-11" db="EMBL/GenBank/DDBJ databases">
        <title>Type strains purchased from KCTC, JCM and DSMZ.</title>
        <authorList>
            <person name="Lu H."/>
        </authorList>
    </citation>
    <scope>NUCLEOTIDE SEQUENCE [LARGE SCALE GENOMIC DNA]</scope>
    <source>
        <strain evidence="1 2">KCTC 22382</strain>
    </source>
</reference>